<dbReference type="InterPro" id="IPR001128">
    <property type="entry name" value="Cyt_P450"/>
</dbReference>
<keyword evidence="9" id="KW-1185">Reference proteome</keyword>
<name>A0A409XAW4_PSICY</name>
<reference evidence="8 9" key="1">
    <citation type="journal article" date="2018" name="Evol. Lett.">
        <title>Horizontal gene cluster transfer increased hallucinogenic mushroom diversity.</title>
        <authorList>
            <person name="Reynolds H.T."/>
            <person name="Vijayakumar V."/>
            <person name="Gluck-Thaler E."/>
            <person name="Korotkin H.B."/>
            <person name="Matheny P.B."/>
            <person name="Slot J.C."/>
        </authorList>
    </citation>
    <scope>NUCLEOTIDE SEQUENCE [LARGE SCALE GENOMIC DNA]</scope>
    <source>
        <strain evidence="8 9">2631</strain>
    </source>
</reference>
<protein>
    <recommendedName>
        <fullName evidence="10">Cytochrome P450</fullName>
    </recommendedName>
</protein>
<evidence type="ECO:0000256" key="4">
    <source>
        <dbReference type="ARBA" id="ARBA00023002"/>
    </source>
</evidence>
<dbReference type="EMBL" id="NHYD01002182">
    <property type="protein sequence ID" value="PPQ87953.1"/>
    <property type="molecule type" value="Genomic_DNA"/>
</dbReference>
<keyword evidence="6 7" id="KW-0349">Heme</keyword>
<dbReference type="Gene3D" id="1.10.630.10">
    <property type="entry name" value="Cytochrome P450"/>
    <property type="match status" value="1"/>
</dbReference>
<dbReference type="OrthoDB" id="1844152at2759"/>
<dbReference type="InterPro" id="IPR017972">
    <property type="entry name" value="Cyt_P450_CS"/>
</dbReference>
<dbReference type="Pfam" id="PF00067">
    <property type="entry name" value="p450"/>
    <property type="match status" value="1"/>
</dbReference>
<comment type="caution">
    <text evidence="8">The sequence shown here is derived from an EMBL/GenBank/DDBJ whole genome shotgun (WGS) entry which is preliminary data.</text>
</comment>
<sequence length="462" mass="52578">MLRHIPSLGPSGVVTSYIDAFKYILHGHEMIEDGYHKYYRAAFKIPTMSRWLVVVSGPQMFDDIRQATDEQLSFREAIAELIQTDYMIGPKIRRDPYHVKSVRMQLTRNLGARFSDIKDEISAAFNDLIPAKDNEWFSVPTYRTVVKIVCRTSNRLFVGLPLCRNSDFRALTEQFTMDVIMGGQIISLFPMVLKPIVGRLLTKIPSNIRRTVLHAGPIIQARLDQEEVMGDSWADKPAKEAQGEQRTVQDVSLRLLSINFASIHTTSMGLTHILYDLATYSEYVKPMREEVEAIVEAEGWTKASMGKMRKLDGFVKESQRLAIGSQSIMRKALKDFTFSNGLTVPAGTHIVFATHSTHLDEINYEEPQKFKGFRFAEIREGEGEGLKHQMVSLSPEYTTFGTGRHACPGRFFAVNELKTMLAFVLLNYDVKLTTHGRPQNHWFQGRCSPNKSAELLFRKRTS</sequence>
<dbReference type="InParanoid" id="A0A409XAW4"/>
<dbReference type="PANTHER" id="PTHR46206">
    <property type="entry name" value="CYTOCHROME P450"/>
    <property type="match status" value="1"/>
</dbReference>
<proteinExistence type="inferred from homology"/>
<dbReference type="AlphaFoldDB" id="A0A409XAW4"/>
<dbReference type="PROSITE" id="PS00086">
    <property type="entry name" value="CYTOCHROME_P450"/>
    <property type="match status" value="1"/>
</dbReference>
<keyword evidence="7" id="KW-0503">Monooxygenase</keyword>
<keyword evidence="3 6" id="KW-0479">Metal-binding</keyword>
<dbReference type="GO" id="GO:0004497">
    <property type="term" value="F:monooxygenase activity"/>
    <property type="evidence" value="ECO:0007669"/>
    <property type="project" value="UniProtKB-KW"/>
</dbReference>
<dbReference type="InterPro" id="IPR002403">
    <property type="entry name" value="Cyt_P450_E_grp-IV"/>
</dbReference>
<evidence type="ECO:0000256" key="3">
    <source>
        <dbReference type="ARBA" id="ARBA00022723"/>
    </source>
</evidence>
<evidence type="ECO:0000256" key="6">
    <source>
        <dbReference type="PIRSR" id="PIRSR602403-1"/>
    </source>
</evidence>
<dbReference type="Proteomes" id="UP000283269">
    <property type="component" value="Unassembled WGS sequence"/>
</dbReference>
<evidence type="ECO:0000313" key="8">
    <source>
        <dbReference type="EMBL" id="PPQ87953.1"/>
    </source>
</evidence>
<evidence type="ECO:0000256" key="2">
    <source>
        <dbReference type="ARBA" id="ARBA00010617"/>
    </source>
</evidence>
<accession>A0A409XAW4</accession>
<evidence type="ECO:0000256" key="7">
    <source>
        <dbReference type="RuleBase" id="RU000461"/>
    </source>
</evidence>
<evidence type="ECO:0000313" key="9">
    <source>
        <dbReference type="Proteomes" id="UP000283269"/>
    </source>
</evidence>
<evidence type="ECO:0000256" key="1">
    <source>
        <dbReference type="ARBA" id="ARBA00001971"/>
    </source>
</evidence>
<dbReference type="InterPro" id="IPR036396">
    <property type="entry name" value="Cyt_P450_sf"/>
</dbReference>
<keyword evidence="5 6" id="KW-0408">Iron</keyword>
<evidence type="ECO:0000256" key="5">
    <source>
        <dbReference type="ARBA" id="ARBA00023004"/>
    </source>
</evidence>
<dbReference type="GO" id="GO:0005506">
    <property type="term" value="F:iron ion binding"/>
    <property type="evidence" value="ECO:0007669"/>
    <property type="project" value="InterPro"/>
</dbReference>
<keyword evidence="4 7" id="KW-0560">Oxidoreductase</keyword>
<dbReference type="STRING" id="93625.A0A409XAW4"/>
<dbReference type="CDD" id="cd11041">
    <property type="entry name" value="CYP503A1-like"/>
    <property type="match status" value="1"/>
</dbReference>
<comment type="cofactor">
    <cofactor evidence="1 6">
        <name>heme</name>
        <dbReference type="ChEBI" id="CHEBI:30413"/>
    </cofactor>
</comment>
<gene>
    <name evidence="8" type="ORF">CVT25_001138</name>
</gene>
<feature type="binding site" description="axial binding residue" evidence="6">
    <location>
        <position position="407"/>
    </location>
    <ligand>
        <name>heme</name>
        <dbReference type="ChEBI" id="CHEBI:30413"/>
    </ligand>
    <ligandPart>
        <name>Fe</name>
        <dbReference type="ChEBI" id="CHEBI:18248"/>
    </ligandPart>
</feature>
<organism evidence="8 9">
    <name type="scientific">Psilocybe cyanescens</name>
    <dbReference type="NCBI Taxonomy" id="93625"/>
    <lineage>
        <taxon>Eukaryota</taxon>
        <taxon>Fungi</taxon>
        <taxon>Dikarya</taxon>
        <taxon>Basidiomycota</taxon>
        <taxon>Agaricomycotina</taxon>
        <taxon>Agaricomycetes</taxon>
        <taxon>Agaricomycetidae</taxon>
        <taxon>Agaricales</taxon>
        <taxon>Agaricineae</taxon>
        <taxon>Strophariaceae</taxon>
        <taxon>Psilocybe</taxon>
    </lineage>
</organism>
<evidence type="ECO:0008006" key="10">
    <source>
        <dbReference type="Google" id="ProtNLM"/>
    </source>
</evidence>
<comment type="similarity">
    <text evidence="2 7">Belongs to the cytochrome P450 family.</text>
</comment>
<dbReference type="GO" id="GO:0020037">
    <property type="term" value="F:heme binding"/>
    <property type="evidence" value="ECO:0007669"/>
    <property type="project" value="InterPro"/>
</dbReference>
<dbReference type="PRINTS" id="PR00465">
    <property type="entry name" value="EP450IV"/>
</dbReference>
<dbReference type="SUPFAM" id="SSF48264">
    <property type="entry name" value="Cytochrome P450"/>
    <property type="match status" value="1"/>
</dbReference>
<dbReference type="GO" id="GO:0016705">
    <property type="term" value="F:oxidoreductase activity, acting on paired donors, with incorporation or reduction of molecular oxygen"/>
    <property type="evidence" value="ECO:0007669"/>
    <property type="project" value="InterPro"/>
</dbReference>